<protein>
    <submittedName>
        <fullName evidence="1">Uncharacterized protein</fullName>
    </submittedName>
</protein>
<name>A0A0F9B777_9ZZZZ</name>
<sequence length="48" mass="5648">MSSNKPYVSPLHRPVLYKRLDWLKAELTTEQLFKLVAFAEKLSKEGKR</sequence>
<reference evidence="1" key="1">
    <citation type="journal article" date="2015" name="Nature">
        <title>Complex archaea that bridge the gap between prokaryotes and eukaryotes.</title>
        <authorList>
            <person name="Spang A."/>
            <person name="Saw J.H."/>
            <person name="Jorgensen S.L."/>
            <person name="Zaremba-Niedzwiedzka K."/>
            <person name="Martijn J."/>
            <person name="Lind A.E."/>
            <person name="van Eijk R."/>
            <person name="Schleper C."/>
            <person name="Guy L."/>
            <person name="Ettema T.J."/>
        </authorList>
    </citation>
    <scope>NUCLEOTIDE SEQUENCE</scope>
</reference>
<dbReference type="EMBL" id="LAZR01039235">
    <property type="protein sequence ID" value="KKL17500.1"/>
    <property type="molecule type" value="Genomic_DNA"/>
</dbReference>
<accession>A0A0F9B777</accession>
<dbReference type="AlphaFoldDB" id="A0A0F9B777"/>
<organism evidence="1">
    <name type="scientific">marine sediment metagenome</name>
    <dbReference type="NCBI Taxonomy" id="412755"/>
    <lineage>
        <taxon>unclassified sequences</taxon>
        <taxon>metagenomes</taxon>
        <taxon>ecological metagenomes</taxon>
    </lineage>
</organism>
<comment type="caution">
    <text evidence="1">The sequence shown here is derived from an EMBL/GenBank/DDBJ whole genome shotgun (WGS) entry which is preliminary data.</text>
</comment>
<gene>
    <name evidence="1" type="ORF">LCGC14_2484920</name>
</gene>
<evidence type="ECO:0000313" key="1">
    <source>
        <dbReference type="EMBL" id="KKL17500.1"/>
    </source>
</evidence>
<proteinExistence type="predicted"/>